<dbReference type="GO" id="GO:0012505">
    <property type="term" value="C:endomembrane system"/>
    <property type="evidence" value="ECO:0007669"/>
    <property type="project" value="UniProtKB-SubCell"/>
</dbReference>
<protein>
    <recommendedName>
        <fullName evidence="12">V-type proton ATPase subunit</fullName>
    </recommendedName>
</protein>
<dbReference type="GO" id="GO:0046961">
    <property type="term" value="F:proton-transporting ATPase activity, rotational mechanism"/>
    <property type="evidence" value="ECO:0007669"/>
    <property type="project" value="InterPro"/>
</dbReference>
<dbReference type="Proteomes" id="UP000054097">
    <property type="component" value="Unassembled WGS sequence"/>
</dbReference>
<accession>A0A0C3B5U4</accession>
<dbReference type="STRING" id="933852.A0A0C3B5U4"/>
<evidence type="ECO:0008006" key="12">
    <source>
        <dbReference type="Google" id="ProtNLM"/>
    </source>
</evidence>
<keyword evidence="5" id="KW-0375">Hydrogen ion transport</keyword>
<dbReference type="GO" id="GO:0007035">
    <property type="term" value="P:vacuolar acidification"/>
    <property type="evidence" value="ECO:0007669"/>
    <property type="project" value="TreeGrafter"/>
</dbReference>
<reference evidence="10 11" key="1">
    <citation type="submission" date="2014-04" db="EMBL/GenBank/DDBJ databases">
        <authorList>
            <consortium name="DOE Joint Genome Institute"/>
            <person name="Kuo A."/>
            <person name="Zuccaro A."/>
            <person name="Kohler A."/>
            <person name="Nagy L.G."/>
            <person name="Floudas D."/>
            <person name="Copeland A."/>
            <person name="Barry K.W."/>
            <person name="Cichocki N."/>
            <person name="Veneault-Fourrey C."/>
            <person name="LaButti K."/>
            <person name="Lindquist E.A."/>
            <person name="Lipzen A."/>
            <person name="Lundell T."/>
            <person name="Morin E."/>
            <person name="Murat C."/>
            <person name="Sun H."/>
            <person name="Tunlid A."/>
            <person name="Henrissat B."/>
            <person name="Grigoriev I.V."/>
            <person name="Hibbett D.S."/>
            <person name="Martin F."/>
            <person name="Nordberg H.P."/>
            <person name="Cantor M.N."/>
            <person name="Hua S.X."/>
        </authorList>
    </citation>
    <scope>NUCLEOTIDE SEQUENCE [LARGE SCALE GENOMIC DNA]</scope>
    <source>
        <strain evidence="10 11">MAFF 305830</strain>
    </source>
</reference>
<feature type="transmembrane region" description="Helical" evidence="9">
    <location>
        <begin position="36"/>
        <end position="54"/>
    </location>
</feature>
<keyword evidence="6 9" id="KW-1133">Transmembrane helix</keyword>
<dbReference type="PANTHER" id="PTHR12263">
    <property type="entry name" value="VACUOLAR ATP SYNTHASE SUBUNIT H"/>
    <property type="match status" value="1"/>
</dbReference>
<evidence type="ECO:0000256" key="2">
    <source>
        <dbReference type="ARBA" id="ARBA00008328"/>
    </source>
</evidence>
<comment type="subcellular location">
    <subcellularLocation>
        <location evidence="1">Endomembrane system</location>
        <topology evidence="1">Multi-pass membrane protein</topology>
    </subcellularLocation>
</comment>
<sequence>MSGFLVLIALAIVSGLGIIGWFATPKGNQQTLARTMIILTLACCFLMWSITYLAQLHPLIAPKRGDVRFEEADVGL</sequence>
<organism evidence="10 11">
    <name type="scientific">Serendipita vermifera MAFF 305830</name>
    <dbReference type="NCBI Taxonomy" id="933852"/>
    <lineage>
        <taxon>Eukaryota</taxon>
        <taxon>Fungi</taxon>
        <taxon>Dikarya</taxon>
        <taxon>Basidiomycota</taxon>
        <taxon>Agaricomycotina</taxon>
        <taxon>Agaricomycetes</taxon>
        <taxon>Sebacinales</taxon>
        <taxon>Serendipitaceae</taxon>
        <taxon>Serendipita</taxon>
    </lineage>
</organism>
<keyword evidence="7" id="KW-0406">Ion transport</keyword>
<reference evidence="11" key="2">
    <citation type="submission" date="2015-01" db="EMBL/GenBank/DDBJ databases">
        <title>Evolutionary Origins and Diversification of the Mycorrhizal Mutualists.</title>
        <authorList>
            <consortium name="DOE Joint Genome Institute"/>
            <consortium name="Mycorrhizal Genomics Consortium"/>
            <person name="Kohler A."/>
            <person name="Kuo A."/>
            <person name="Nagy L.G."/>
            <person name="Floudas D."/>
            <person name="Copeland A."/>
            <person name="Barry K.W."/>
            <person name="Cichocki N."/>
            <person name="Veneault-Fourrey C."/>
            <person name="LaButti K."/>
            <person name="Lindquist E.A."/>
            <person name="Lipzen A."/>
            <person name="Lundell T."/>
            <person name="Morin E."/>
            <person name="Murat C."/>
            <person name="Riley R."/>
            <person name="Ohm R."/>
            <person name="Sun H."/>
            <person name="Tunlid A."/>
            <person name="Henrissat B."/>
            <person name="Grigoriev I.V."/>
            <person name="Hibbett D.S."/>
            <person name="Martin F."/>
        </authorList>
    </citation>
    <scope>NUCLEOTIDE SEQUENCE [LARGE SCALE GENOMIC DNA]</scope>
    <source>
        <strain evidence="11">MAFF 305830</strain>
    </source>
</reference>
<comment type="similarity">
    <text evidence="2">Belongs to the V-ATPase e1/e2 subunit family.</text>
</comment>
<evidence type="ECO:0000313" key="10">
    <source>
        <dbReference type="EMBL" id="KIM27554.1"/>
    </source>
</evidence>
<evidence type="ECO:0000256" key="6">
    <source>
        <dbReference type="ARBA" id="ARBA00022989"/>
    </source>
</evidence>
<evidence type="ECO:0000256" key="8">
    <source>
        <dbReference type="ARBA" id="ARBA00023136"/>
    </source>
</evidence>
<keyword evidence="3" id="KW-0813">Transport</keyword>
<evidence type="ECO:0000256" key="4">
    <source>
        <dbReference type="ARBA" id="ARBA00022692"/>
    </source>
</evidence>
<keyword evidence="11" id="KW-1185">Reference proteome</keyword>
<keyword evidence="4 9" id="KW-0812">Transmembrane</keyword>
<evidence type="ECO:0000313" key="11">
    <source>
        <dbReference type="Proteomes" id="UP000054097"/>
    </source>
</evidence>
<dbReference type="PANTHER" id="PTHR12263:SF0">
    <property type="entry name" value="V-TYPE PROTON ATPASE SUBUNIT"/>
    <property type="match status" value="1"/>
</dbReference>
<evidence type="ECO:0000256" key="3">
    <source>
        <dbReference type="ARBA" id="ARBA00022448"/>
    </source>
</evidence>
<evidence type="ECO:0000256" key="9">
    <source>
        <dbReference type="SAM" id="Phobius"/>
    </source>
</evidence>
<dbReference type="AlphaFoldDB" id="A0A0C3B5U4"/>
<evidence type="ECO:0000256" key="7">
    <source>
        <dbReference type="ARBA" id="ARBA00023065"/>
    </source>
</evidence>
<name>A0A0C3B5U4_SERVB</name>
<proteinExistence type="inferred from homology"/>
<evidence type="ECO:0000256" key="5">
    <source>
        <dbReference type="ARBA" id="ARBA00022781"/>
    </source>
</evidence>
<evidence type="ECO:0000256" key="1">
    <source>
        <dbReference type="ARBA" id="ARBA00004127"/>
    </source>
</evidence>
<dbReference type="HOGENOM" id="CLU_170555_1_0_1"/>
<keyword evidence="8 9" id="KW-0472">Membrane</keyword>
<gene>
    <name evidence="10" type="ORF">M408DRAFT_71003</name>
</gene>
<dbReference type="GO" id="GO:0000220">
    <property type="term" value="C:vacuolar proton-transporting V-type ATPase, V0 domain"/>
    <property type="evidence" value="ECO:0007669"/>
    <property type="project" value="TreeGrafter"/>
</dbReference>
<dbReference type="OrthoDB" id="1508846at2759"/>
<dbReference type="EMBL" id="KN824298">
    <property type="protein sequence ID" value="KIM27554.1"/>
    <property type="molecule type" value="Genomic_DNA"/>
</dbReference>
<dbReference type="InterPro" id="IPR008389">
    <property type="entry name" value="ATPase_V0-cplx_e1/e2_su"/>
</dbReference>
<feature type="transmembrane region" description="Helical" evidence="9">
    <location>
        <begin position="6"/>
        <end position="24"/>
    </location>
</feature>
<dbReference type="Pfam" id="PF05493">
    <property type="entry name" value="ATP_synt_H"/>
    <property type="match status" value="1"/>
</dbReference>